<dbReference type="AlphaFoldDB" id="A0A381NKK9"/>
<name>A0A381NKK9_9ZZZZ</name>
<proteinExistence type="predicted"/>
<feature type="transmembrane region" description="Helical" evidence="1">
    <location>
        <begin position="30"/>
        <end position="52"/>
    </location>
</feature>
<reference evidence="2" key="1">
    <citation type="submission" date="2018-05" db="EMBL/GenBank/DDBJ databases">
        <authorList>
            <person name="Lanie J.A."/>
            <person name="Ng W.-L."/>
            <person name="Kazmierczak K.M."/>
            <person name="Andrzejewski T.M."/>
            <person name="Davidsen T.M."/>
            <person name="Wayne K.J."/>
            <person name="Tettelin H."/>
            <person name="Glass J.I."/>
            <person name="Rusch D."/>
            <person name="Podicherti R."/>
            <person name="Tsui H.-C.T."/>
            <person name="Winkler M.E."/>
        </authorList>
    </citation>
    <scope>NUCLEOTIDE SEQUENCE</scope>
</reference>
<keyword evidence="1" id="KW-0472">Membrane</keyword>
<sequence>MYLKLPFGCTINNNQSAVLGAKQSSKLHQVGFTVLEVLVSLSILVLTLMVLYQSYSSSIFVLSSTTNLWNAMSHAQNELLKSERATVSTPVSVNQGEFDIDDPMSGFRWKKQVRDTTPLPGIMVRQINYELLWSEGKQEYTYDADIYVNPQ</sequence>
<gene>
    <name evidence="2" type="ORF">METZ01_LOCUS7949</name>
</gene>
<accession>A0A381NKK9</accession>
<dbReference type="EMBL" id="UINC01000427">
    <property type="protein sequence ID" value="SUZ55095.1"/>
    <property type="molecule type" value="Genomic_DNA"/>
</dbReference>
<keyword evidence="1" id="KW-1133">Transmembrane helix</keyword>
<keyword evidence="1" id="KW-0812">Transmembrane</keyword>
<protein>
    <recommendedName>
        <fullName evidence="3">Prepilin-type N-terminal cleavage/methylation domain-containing protein</fullName>
    </recommendedName>
</protein>
<evidence type="ECO:0000256" key="1">
    <source>
        <dbReference type="SAM" id="Phobius"/>
    </source>
</evidence>
<evidence type="ECO:0000313" key="2">
    <source>
        <dbReference type="EMBL" id="SUZ55095.1"/>
    </source>
</evidence>
<evidence type="ECO:0008006" key="3">
    <source>
        <dbReference type="Google" id="ProtNLM"/>
    </source>
</evidence>
<organism evidence="2">
    <name type="scientific">marine metagenome</name>
    <dbReference type="NCBI Taxonomy" id="408172"/>
    <lineage>
        <taxon>unclassified sequences</taxon>
        <taxon>metagenomes</taxon>
        <taxon>ecological metagenomes</taxon>
    </lineage>
</organism>